<evidence type="ECO:0000256" key="1">
    <source>
        <dbReference type="SAM" id="Phobius"/>
    </source>
</evidence>
<accession>A0A7C0Y8C0</accession>
<evidence type="ECO:0000313" key="2">
    <source>
        <dbReference type="EMBL" id="HDD53325.1"/>
    </source>
</evidence>
<protein>
    <recommendedName>
        <fullName evidence="3">Permease</fullName>
    </recommendedName>
</protein>
<feature type="transmembrane region" description="Helical" evidence="1">
    <location>
        <begin position="67"/>
        <end position="89"/>
    </location>
</feature>
<dbReference type="Proteomes" id="UP000885690">
    <property type="component" value="Unassembled WGS sequence"/>
</dbReference>
<keyword evidence="1" id="KW-0472">Membrane</keyword>
<feature type="transmembrane region" description="Helical" evidence="1">
    <location>
        <begin position="34"/>
        <end position="55"/>
    </location>
</feature>
<dbReference type="EMBL" id="DQWS01000171">
    <property type="protein sequence ID" value="HDD53325.1"/>
    <property type="molecule type" value="Genomic_DNA"/>
</dbReference>
<sequence length="160" mass="17027">MKILYLLTGLGLVLSLVADPPRTGKALKIATKRFSKLLGEFALLLILVSLALTLLPPRTILSYLEGPGKLVGTAIAALIGSITFIPGFISYPLAGILHNQGVPYVVLAAFVTTLMMVGIVTFPLEQKILGTRVAIARNILYFILALITSLAIGLIFGEIP</sequence>
<keyword evidence="1" id="KW-1133">Transmembrane helix</keyword>
<feature type="transmembrane region" description="Helical" evidence="1">
    <location>
        <begin position="134"/>
        <end position="156"/>
    </location>
</feature>
<name>A0A7C0Y8C0_9BACT</name>
<dbReference type="AlphaFoldDB" id="A0A7C0Y8C0"/>
<comment type="caution">
    <text evidence="2">The sequence shown here is derived from an EMBL/GenBank/DDBJ whole genome shotgun (WGS) entry which is preliminary data.</text>
</comment>
<gene>
    <name evidence="2" type="ORF">ENF32_04590</name>
</gene>
<keyword evidence="1" id="KW-0812">Transmembrane</keyword>
<evidence type="ECO:0008006" key="3">
    <source>
        <dbReference type="Google" id="ProtNLM"/>
    </source>
</evidence>
<proteinExistence type="predicted"/>
<reference evidence="2" key="1">
    <citation type="journal article" date="2020" name="mSystems">
        <title>Genome- and Community-Level Interaction Insights into Carbon Utilization and Element Cycling Functions of Hydrothermarchaeota in Hydrothermal Sediment.</title>
        <authorList>
            <person name="Zhou Z."/>
            <person name="Liu Y."/>
            <person name="Xu W."/>
            <person name="Pan J."/>
            <person name="Luo Z.H."/>
            <person name="Li M."/>
        </authorList>
    </citation>
    <scope>NUCLEOTIDE SEQUENCE [LARGE SCALE GENOMIC DNA]</scope>
    <source>
        <strain evidence="2">HyVt-115</strain>
    </source>
</reference>
<feature type="transmembrane region" description="Helical" evidence="1">
    <location>
        <begin position="101"/>
        <end position="122"/>
    </location>
</feature>
<organism evidence="2">
    <name type="scientific">Thermosulfidibacter takaii</name>
    <dbReference type="NCBI Taxonomy" id="412593"/>
    <lineage>
        <taxon>Bacteria</taxon>
        <taxon>Pseudomonadati</taxon>
        <taxon>Thermosulfidibacterota</taxon>
        <taxon>Thermosulfidibacteria</taxon>
        <taxon>Thermosulfidibacterales</taxon>
        <taxon>Thermosulfidibacteraceae</taxon>
    </lineage>
</organism>